<sequence length="311" mass="35295">MKKLSLMTSTLILPCLLMSGTAIAAESNSEQYSGIHKQLTIMNDIIKSSVSGKSAGRASEINSIQSTYLRGQGVVFTISSVARSREWGNYNFNFSMPEMPAAPIAPEVNHEFLEKFDIDVNETVTRALDSAAEDYERVVEVFEENQDRSRELRDEQREIAYKLREVEREKRDVSYQLSRTSDDRKAELKQALAQLTEQEESFRTHQSKIIELSNKFALEQKEKQKQRAKERSNYYQQLTVNLTQTLCLYGNGLKSLPKNEHVNVILKSAGEKSANSYKDSILVFTKEDIASCSADKITAETLLSKGQSYQF</sequence>
<dbReference type="Proteomes" id="UP000202259">
    <property type="component" value="Chromosome"/>
</dbReference>
<gene>
    <name evidence="3" type="ORF">B5D82_01210</name>
</gene>
<protein>
    <submittedName>
        <fullName evidence="3">Uncharacterized protein</fullName>
    </submittedName>
</protein>
<feature type="signal peptide" evidence="2">
    <location>
        <begin position="1"/>
        <end position="24"/>
    </location>
</feature>
<evidence type="ECO:0000256" key="2">
    <source>
        <dbReference type="SAM" id="SignalP"/>
    </source>
</evidence>
<evidence type="ECO:0000256" key="1">
    <source>
        <dbReference type="SAM" id="Coils"/>
    </source>
</evidence>
<accession>A0A222G444</accession>
<dbReference type="RefSeq" id="WP_081148562.1">
    <property type="nucleotide sequence ID" value="NZ_CP020465.1"/>
</dbReference>
<keyword evidence="2" id="KW-0732">Signal</keyword>
<reference evidence="3 4" key="1">
    <citation type="submission" date="2017-08" db="EMBL/GenBank/DDBJ databases">
        <title>Complete genome of Colwellia sp. NB097-1, a psychrophile bacterium ioslated from Bering Sea.</title>
        <authorList>
            <person name="Chen X."/>
        </authorList>
    </citation>
    <scope>NUCLEOTIDE SEQUENCE [LARGE SCALE GENOMIC DNA]</scope>
    <source>
        <strain evidence="3 4">NB097-1</strain>
    </source>
</reference>
<evidence type="ECO:0000313" key="3">
    <source>
        <dbReference type="EMBL" id="ASP46512.1"/>
    </source>
</evidence>
<feature type="chain" id="PRO_5013302014" evidence="2">
    <location>
        <begin position="25"/>
        <end position="311"/>
    </location>
</feature>
<dbReference type="EMBL" id="CP020465">
    <property type="protein sequence ID" value="ASP46512.1"/>
    <property type="molecule type" value="Genomic_DNA"/>
</dbReference>
<name>A0A222G444_9GAMM</name>
<dbReference type="KEGG" id="cber:B5D82_01210"/>
<feature type="coiled-coil region" evidence="1">
    <location>
        <begin position="149"/>
        <end position="238"/>
    </location>
</feature>
<dbReference type="AlphaFoldDB" id="A0A222G444"/>
<keyword evidence="4" id="KW-1185">Reference proteome</keyword>
<keyword evidence="1" id="KW-0175">Coiled coil</keyword>
<proteinExistence type="predicted"/>
<dbReference type="SUPFAM" id="SSF69989">
    <property type="entry name" value="C-terminal domain of PLC-beta"/>
    <property type="match status" value="1"/>
</dbReference>
<organism evidence="3 4">
    <name type="scientific">Cognaticolwellia beringensis</name>
    <dbReference type="NCBI Taxonomy" id="1967665"/>
    <lineage>
        <taxon>Bacteria</taxon>
        <taxon>Pseudomonadati</taxon>
        <taxon>Pseudomonadota</taxon>
        <taxon>Gammaproteobacteria</taxon>
        <taxon>Alteromonadales</taxon>
        <taxon>Colwelliaceae</taxon>
        <taxon>Cognaticolwellia</taxon>
    </lineage>
</organism>
<dbReference type="OrthoDB" id="7061952at2"/>
<evidence type="ECO:0000313" key="4">
    <source>
        <dbReference type="Proteomes" id="UP000202259"/>
    </source>
</evidence>